<keyword evidence="4" id="KW-1185">Reference proteome</keyword>
<reference evidence="3 5" key="3">
    <citation type="submission" date="2018-06" db="EMBL/GenBank/DDBJ databases">
        <authorList>
            <consortium name="Pathogen Informatics"/>
            <person name="Doyle S."/>
        </authorList>
    </citation>
    <scope>NUCLEOTIDE SEQUENCE [LARGE SCALE GENOMIC DNA]</scope>
    <source>
        <strain evidence="3 5">NCTC12957</strain>
    </source>
</reference>
<keyword evidence="1" id="KW-0812">Transmembrane</keyword>
<name>A0A1Q8EF66_STRAI</name>
<feature type="transmembrane region" description="Helical" evidence="1">
    <location>
        <begin position="353"/>
        <end position="372"/>
    </location>
</feature>
<dbReference type="Proteomes" id="UP000255213">
    <property type="component" value="Unassembled WGS sequence"/>
</dbReference>
<dbReference type="EMBL" id="MSJL01000006">
    <property type="protein sequence ID" value="OLF50423.1"/>
    <property type="molecule type" value="Genomic_DNA"/>
</dbReference>
<dbReference type="SUPFAM" id="SSF48371">
    <property type="entry name" value="ARM repeat"/>
    <property type="match status" value="1"/>
</dbReference>
<dbReference type="EMBL" id="UHEN01000001">
    <property type="protein sequence ID" value="SUN06342.1"/>
    <property type="molecule type" value="Genomic_DNA"/>
</dbReference>
<dbReference type="InterPro" id="IPR016024">
    <property type="entry name" value="ARM-type_fold"/>
</dbReference>
<organism evidence="2 4">
    <name type="scientific">Streptococcus acidominimus</name>
    <dbReference type="NCBI Taxonomy" id="1326"/>
    <lineage>
        <taxon>Bacteria</taxon>
        <taxon>Bacillati</taxon>
        <taxon>Bacillota</taxon>
        <taxon>Bacilli</taxon>
        <taxon>Lactobacillales</taxon>
        <taxon>Streptococcaceae</taxon>
        <taxon>Streptococcus</taxon>
    </lineage>
</organism>
<dbReference type="OrthoDB" id="28713at2"/>
<dbReference type="AlphaFoldDB" id="A0A1Q8EF66"/>
<evidence type="ECO:0000256" key="1">
    <source>
        <dbReference type="SAM" id="Phobius"/>
    </source>
</evidence>
<reference evidence="4" key="2">
    <citation type="submission" date="2016-12" db="EMBL/GenBank/DDBJ databases">
        <authorList>
            <person name="Gulvik C.A."/>
        </authorList>
    </citation>
    <scope>NUCLEOTIDE SEQUENCE [LARGE SCALE GENOMIC DNA]</scope>
    <source>
        <strain evidence="4">ATCC 51725</strain>
    </source>
</reference>
<evidence type="ECO:0000313" key="4">
    <source>
        <dbReference type="Proteomes" id="UP000186437"/>
    </source>
</evidence>
<proteinExistence type="predicted"/>
<feature type="transmembrane region" description="Helical" evidence="1">
    <location>
        <begin position="545"/>
        <end position="564"/>
    </location>
</feature>
<gene>
    <name evidence="2" type="ORF">BU200_02115</name>
    <name evidence="3" type="ORF">NCTC12957_00589</name>
</gene>
<keyword evidence="1" id="KW-1133">Transmembrane helix</keyword>
<feature type="transmembrane region" description="Helical" evidence="1">
    <location>
        <begin position="500"/>
        <end position="525"/>
    </location>
</feature>
<dbReference type="RefSeq" id="WP_075098590.1">
    <property type="nucleotide sequence ID" value="NZ_MSJL01000006.1"/>
</dbReference>
<evidence type="ECO:0000313" key="3">
    <source>
        <dbReference type="EMBL" id="SUN06342.1"/>
    </source>
</evidence>
<sequence length="842" mass="90990">MTKDLKQADVQIVPSTKGAGEAIQDAIEPEVKEVSKNAGLIFLKGFKKIIKSGKIGDFFSASLTEGANLQQASGGIDTLFKSSADKVKAYANEAYRTSGQSATSYMESVAGFGASLLESLGGDTEQAAGVANMAMVDMADNANAMGTSIGSIQTAYQEFAKQNYSMLDSLKLGYGDTKEEMQRLLDDAEKLTGVKYDISNLSDVSEAIHVIQENLGITGTAAEDATSTFSGSFSAMKNVAQDVLGNLALGESIEPSMTALAQTTSTFLLDHFIPMVGNILKGLPAAFSTGLGELLSNLFGPELGESIESLLVALGSGFAAFNIVTMPQQLPAAFEAAKKAIIAFNGSLLTNPIALVVAAIAALVAGLVWFFTQTETGQKIWSSFVEWITLAWQNIAQFFIDLWQGISEGASHLWNGVKDVWNGAIEGIKILWYGMVEFFSNLWTSIQELATTAWNLLIQAIMAILQPFIEIFMQYWTAISDSLVQIWEGIKMIFQGAWEFIKSIFMGAILVIIDLLTGNFTQLGVDLGLIWDSIKNAIFLIWEGIKTYFSEVVYAIVSFAMIHFENFKNMLSMLWETVKSVAWGAWEWIRETVSSLIYNLVEGAINAWNSFKDFLSNLWEGLVATATSLWGSLSSSVQNIIDGLVSGAKQAWENLKQSVSDLVSNVTSIFDGLLNIDLFAAGKAILDGFLGGLQSAWNNVTEFVGGIADWIRDNKGPIDYDRKLLIPAGNAIMSGLNQGLEDKFKDVRSTVSGMAGILVDSFGDDGLEAGFTSDVHRSLTNDSLLTHSASAASQSGLLDRLASVEALLQGILDKDVSVYLDSEKVGQSTYRTHGQIMAREGI</sequence>
<evidence type="ECO:0000313" key="5">
    <source>
        <dbReference type="Proteomes" id="UP000255213"/>
    </source>
</evidence>
<evidence type="ECO:0000313" key="2">
    <source>
        <dbReference type="EMBL" id="OLF50423.1"/>
    </source>
</evidence>
<keyword evidence="1" id="KW-0472">Membrane</keyword>
<protein>
    <submittedName>
        <fullName evidence="3">PblA</fullName>
    </submittedName>
</protein>
<accession>A0A1Q8EF66</accession>
<dbReference type="Gene3D" id="1.20.120.20">
    <property type="entry name" value="Apolipoprotein"/>
    <property type="match status" value="1"/>
</dbReference>
<dbReference type="Proteomes" id="UP000186437">
    <property type="component" value="Unassembled WGS sequence"/>
</dbReference>
<reference evidence="2" key="1">
    <citation type="submission" date="2016-12" db="EMBL/GenBank/DDBJ databases">
        <authorList>
            <person name="Song W.-J."/>
            <person name="Kurnit D.M."/>
        </authorList>
    </citation>
    <scope>NUCLEOTIDE SEQUENCE [LARGE SCALE GENOMIC DNA]</scope>
    <source>
        <strain evidence="2">ATCC 51725</strain>
    </source>
</reference>